<gene>
    <name evidence="3" type="ORF">GALMADRAFT_208230</name>
</gene>
<keyword evidence="2" id="KW-0812">Transmembrane</keyword>
<feature type="compositionally biased region" description="Basic residues" evidence="1">
    <location>
        <begin position="37"/>
        <end position="50"/>
    </location>
</feature>
<evidence type="ECO:0000256" key="1">
    <source>
        <dbReference type="SAM" id="MobiDB-lite"/>
    </source>
</evidence>
<proteinExistence type="predicted"/>
<dbReference type="HOGENOM" id="CLU_624243_0_0_1"/>
<feature type="region of interest" description="Disordered" evidence="1">
    <location>
        <begin position="445"/>
        <end position="495"/>
    </location>
</feature>
<keyword evidence="2" id="KW-1133">Transmembrane helix</keyword>
<feature type="compositionally biased region" description="Polar residues" evidence="1">
    <location>
        <begin position="445"/>
        <end position="454"/>
    </location>
</feature>
<dbReference type="Gene3D" id="2.60.120.260">
    <property type="entry name" value="Galactose-binding domain-like"/>
    <property type="match status" value="1"/>
</dbReference>
<protein>
    <submittedName>
        <fullName evidence="3">Uncharacterized protein</fullName>
    </submittedName>
</protein>
<name>A0A067TA53_GALM3</name>
<reference evidence="4" key="1">
    <citation type="journal article" date="2014" name="Proc. Natl. Acad. Sci. U.S.A.">
        <title>Extensive sampling of basidiomycete genomes demonstrates inadequacy of the white-rot/brown-rot paradigm for wood decay fungi.</title>
        <authorList>
            <person name="Riley R."/>
            <person name="Salamov A.A."/>
            <person name="Brown D.W."/>
            <person name="Nagy L.G."/>
            <person name="Floudas D."/>
            <person name="Held B.W."/>
            <person name="Levasseur A."/>
            <person name="Lombard V."/>
            <person name="Morin E."/>
            <person name="Otillar R."/>
            <person name="Lindquist E.A."/>
            <person name="Sun H."/>
            <person name="LaButti K.M."/>
            <person name="Schmutz J."/>
            <person name="Jabbour D."/>
            <person name="Luo H."/>
            <person name="Baker S.E."/>
            <person name="Pisabarro A.G."/>
            <person name="Walton J.D."/>
            <person name="Blanchette R.A."/>
            <person name="Henrissat B."/>
            <person name="Martin F."/>
            <person name="Cullen D."/>
            <person name="Hibbett D.S."/>
            <person name="Grigoriev I.V."/>
        </authorList>
    </citation>
    <scope>NUCLEOTIDE SEQUENCE [LARGE SCALE GENOMIC DNA]</scope>
    <source>
        <strain evidence="4">CBS 339.88</strain>
    </source>
</reference>
<evidence type="ECO:0000256" key="2">
    <source>
        <dbReference type="SAM" id="Phobius"/>
    </source>
</evidence>
<organism evidence="3 4">
    <name type="scientific">Galerina marginata (strain CBS 339.88)</name>
    <dbReference type="NCBI Taxonomy" id="685588"/>
    <lineage>
        <taxon>Eukaryota</taxon>
        <taxon>Fungi</taxon>
        <taxon>Dikarya</taxon>
        <taxon>Basidiomycota</taxon>
        <taxon>Agaricomycotina</taxon>
        <taxon>Agaricomycetes</taxon>
        <taxon>Agaricomycetidae</taxon>
        <taxon>Agaricales</taxon>
        <taxon>Agaricineae</taxon>
        <taxon>Strophariaceae</taxon>
        <taxon>Galerina</taxon>
    </lineage>
</organism>
<evidence type="ECO:0000313" key="3">
    <source>
        <dbReference type="EMBL" id="KDR79986.1"/>
    </source>
</evidence>
<dbReference type="Proteomes" id="UP000027222">
    <property type="component" value="Unassembled WGS sequence"/>
</dbReference>
<feature type="compositionally biased region" description="Low complexity" evidence="1">
    <location>
        <begin position="167"/>
        <end position="182"/>
    </location>
</feature>
<dbReference type="AlphaFoldDB" id="A0A067TA53"/>
<feature type="region of interest" description="Disordered" evidence="1">
    <location>
        <begin position="14"/>
        <end position="194"/>
    </location>
</feature>
<feature type="compositionally biased region" description="Polar residues" evidence="1">
    <location>
        <begin position="463"/>
        <end position="473"/>
    </location>
</feature>
<dbReference type="CDD" id="cd12087">
    <property type="entry name" value="TM_EGFR-like"/>
    <property type="match status" value="1"/>
</dbReference>
<evidence type="ECO:0000313" key="4">
    <source>
        <dbReference type="Proteomes" id="UP000027222"/>
    </source>
</evidence>
<feature type="transmembrane region" description="Helical" evidence="2">
    <location>
        <begin position="382"/>
        <end position="403"/>
    </location>
</feature>
<keyword evidence="4" id="KW-1185">Reference proteome</keyword>
<dbReference type="EMBL" id="KL142372">
    <property type="protein sequence ID" value="KDR79986.1"/>
    <property type="molecule type" value="Genomic_DNA"/>
</dbReference>
<dbReference type="OrthoDB" id="3006363at2759"/>
<feature type="compositionally biased region" description="Low complexity" evidence="1">
    <location>
        <begin position="135"/>
        <end position="159"/>
    </location>
</feature>
<keyword evidence="2" id="KW-0472">Membrane</keyword>
<sequence>MPSRRNSYVEKFVVAGPSRGSMSPIGANPPHSTPSPSKKRRVVRWSRRSKIGLNNSGDQFGNDGSNNNRASNNVAIDDNNNIDNANTGSSRTGTNLGNNGSNSGSNNVKKGSNNSNSGPNNSNSGSSSGNGGSNSGNSGSNNGSSGSNSGSSNSNSGNSGSNGGNNGSKNANSGSNNANGGSPPTPTADFPPSKPTPNFFCPQCIVQDNNPNVYYNGTWVLNAQLSSTTHSTTVSGSTISLRFNGSGIVVFGTVPASNDTFEPPTAVYTIDQDPPFSTTLPRAAKAIPNQPLFASGQHLSDDEHQLVINVTTVSAPYSLANFFVMPRGSGSKDMIGQPPTGGVISHSSILPTPTPTITSSTPQLASPDSSNGHHKEKVVKTLAGVLGTIAFLMLTIVTAFYFFRRRVIAKRKLALMVNARPDTVYTSFTSTESILRNDSGFWSSPLRSPRSQYARSDVRSYGSRASDTGQRSTIDFVPPPLPPKPDIFLSSRKPG</sequence>
<accession>A0A067TA53</accession>
<feature type="compositionally biased region" description="Low complexity" evidence="1">
    <location>
        <begin position="61"/>
        <end position="127"/>
    </location>
</feature>